<evidence type="ECO:0000256" key="8">
    <source>
        <dbReference type="ARBA" id="ARBA00022840"/>
    </source>
</evidence>
<dbReference type="NCBIfam" id="TIGR01241">
    <property type="entry name" value="FtsH_fam"/>
    <property type="match status" value="1"/>
</dbReference>
<evidence type="ECO:0000256" key="5">
    <source>
        <dbReference type="ARBA" id="ARBA00022741"/>
    </source>
</evidence>
<feature type="binding site" evidence="11">
    <location>
        <position position="564"/>
    </location>
    <ligand>
        <name>Zn(2+)</name>
        <dbReference type="ChEBI" id="CHEBI:29105"/>
        <note>catalytic</note>
    </ligand>
</feature>
<protein>
    <recommendedName>
        <fullName evidence="11">ATP-dependent zinc metalloprotease FtsH</fullName>
        <ecNumber evidence="11">3.4.24.-</ecNumber>
    </recommendedName>
</protein>
<evidence type="ECO:0000256" key="13">
    <source>
        <dbReference type="SAM" id="MobiDB-lite"/>
    </source>
</evidence>
<comment type="similarity">
    <text evidence="2 11">In the C-terminal section; belongs to the peptidase M41 family.</text>
</comment>
<keyword evidence="4 11" id="KW-0479">Metal-binding</keyword>
<evidence type="ECO:0000313" key="16">
    <source>
        <dbReference type="Proteomes" id="UP001321748"/>
    </source>
</evidence>
<dbReference type="GO" id="GO:0008237">
    <property type="term" value="F:metallopeptidase activity"/>
    <property type="evidence" value="ECO:0007669"/>
    <property type="project" value="UniProtKB-KW"/>
</dbReference>
<feature type="active site" evidence="11">
    <location>
        <position position="489"/>
    </location>
</feature>
<evidence type="ECO:0000256" key="12">
    <source>
        <dbReference type="RuleBase" id="RU003651"/>
    </source>
</evidence>
<evidence type="ECO:0000256" key="7">
    <source>
        <dbReference type="ARBA" id="ARBA00022833"/>
    </source>
</evidence>
<dbReference type="SUPFAM" id="SSF52540">
    <property type="entry name" value="P-loop containing nucleoside triphosphate hydrolases"/>
    <property type="match status" value="1"/>
</dbReference>
<dbReference type="InterPro" id="IPR037219">
    <property type="entry name" value="Peptidase_M41-like"/>
</dbReference>
<dbReference type="Gene3D" id="1.20.58.760">
    <property type="entry name" value="Peptidase M41"/>
    <property type="match status" value="1"/>
</dbReference>
<keyword evidence="11" id="KW-0812">Transmembrane</keyword>
<dbReference type="Proteomes" id="UP001321748">
    <property type="component" value="Chromosome"/>
</dbReference>
<keyword evidence="8 11" id="KW-0067">ATP-binding</keyword>
<organism evidence="15 16">
    <name type="scientific">Bombiscardovia apis</name>
    <dbReference type="NCBI Taxonomy" id="2932182"/>
    <lineage>
        <taxon>Bacteria</taxon>
        <taxon>Bacillati</taxon>
        <taxon>Actinomycetota</taxon>
        <taxon>Actinomycetes</taxon>
        <taxon>Bifidobacteriales</taxon>
        <taxon>Bifidobacteriaceae</taxon>
        <taxon>Bombiscardovia</taxon>
    </lineage>
</organism>
<keyword evidence="11" id="KW-1003">Cell membrane</keyword>
<feature type="binding site" evidence="11">
    <location>
        <position position="488"/>
    </location>
    <ligand>
        <name>Zn(2+)</name>
        <dbReference type="ChEBI" id="CHEBI:29105"/>
        <note>catalytic</note>
    </ligand>
</feature>
<evidence type="ECO:0000256" key="9">
    <source>
        <dbReference type="ARBA" id="ARBA00023049"/>
    </source>
</evidence>
<keyword evidence="9 11" id="KW-0482">Metalloprotease</keyword>
<feature type="binding site" evidence="11">
    <location>
        <position position="492"/>
    </location>
    <ligand>
        <name>Zn(2+)</name>
        <dbReference type="ChEBI" id="CHEBI:29105"/>
        <note>catalytic</note>
    </ligand>
</feature>
<feature type="binding site" evidence="11">
    <location>
        <begin position="266"/>
        <end position="273"/>
    </location>
    <ligand>
        <name>ATP</name>
        <dbReference type="ChEBI" id="CHEBI:30616"/>
    </ligand>
</feature>
<evidence type="ECO:0000256" key="6">
    <source>
        <dbReference type="ARBA" id="ARBA00022801"/>
    </source>
</evidence>
<feature type="transmembrane region" description="Helical" evidence="11">
    <location>
        <begin position="50"/>
        <end position="69"/>
    </location>
</feature>
<dbReference type="PANTHER" id="PTHR23076">
    <property type="entry name" value="METALLOPROTEASE M41 FTSH"/>
    <property type="match status" value="1"/>
</dbReference>
<evidence type="ECO:0000313" key="15">
    <source>
        <dbReference type="EMBL" id="BDR55035.1"/>
    </source>
</evidence>
<dbReference type="InterPro" id="IPR027417">
    <property type="entry name" value="P-loop_NTPase"/>
</dbReference>
<feature type="compositionally biased region" description="Gly residues" evidence="13">
    <location>
        <begin position="13"/>
        <end position="24"/>
    </location>
</feature>
<keyword evidence="16" id="KW-1185">Reference proteome</keyword>
<reference evidence="15 16" key="1">
    <citation type="journal article" date="2023" name="Microbiol. Spectr.">
        <title>Symbiosis of Carpenter Bees with Uncharacterized Lactic Acid Bacteria Showing NAD Auxotrophy.</title>
        <authorList>
            <person name="Kawasaki S."/>
            <person name="Ozawa K."/>
            <person name="Mori T."/>
            <person name="Yamamoto A."/>
            <person name="Ito M."/>
            <person name="Ohkuma M."/>
            <person name="Sakamoto M."/>
            <person name="Matsutani M."/>
        </authorList>
    </citation>
    <scope>NUCLEOTIDE SEQUENCE [LARGE SCALE GENOMIC DNA]</scope>
    <source>
        <strain evidence="15 16">KimH</strain>
    </source>
</reference>
<dbReference type="Gene3D" id="1.10.8.60">
    <property type="match status" value="1"/>
</dbReference>
<evidence type="ECO:0000256" key="3">
    <source>
        <dbReference type="ARBA" id="ARBA00022670"/>
    </source>
</evidence>
<dbReference type="CDD" id="cd19501">
    <property type="entry name" value="RecA-like_FtsH"/>
    <property type="match status" value="1"/>
</dbReference>
<accession>A0ABM8BDS3</accession>
<dbReference type="Pfam" id="PF17862">
    <property type="entry name" value="AAA_lid_3"/>
    <property type="match status" value="1"/>
</dbReference>
<name>A0ABM8BDS3_9BIFI</name>
<dbReference type="RefSeq" id="WP_317642538.1">
    <property type="nucleotide sequence ID" value="NZ_AP026800.1"/>
</dbReference>
<comment type="similarity">
    <text evidence="12">Belongs to the AAA ATPase family.</text>
</comment>
<dbReference type="PANTHER" id="PTHR23076:SF97">
    <property type="entry name" value="ATP-DEPENDENT ZINC METALLOPROTEASE YME1L1"/>
    <property type="match status" value="1"/>
</dbReference>
<evidence type="ECO:0000256" key="11">
    <source>
        <dbReference type="HAMAP-Rule" id="MF_01458"/>
    </source>
</evidence>
<dbReference type="InterPro" id="IPR003960">
    <property type="entry name" value="ATPase_AAA_CS"/>
</dbReference>
<evidence type="ECO:0000256" key="4">
    <source>
        <dbReference type="ARBA" id="ARBA00022723"/>
    </source>
</evidence>
<comment type="function">
    <text evidence="11">Acts as a processive, ATP-dependent zinc metallopeptidase for both cytoplasmic and membrane proteins. Plays a role in the quality control of integral membrane proteins.</text>
</comment>
<feature type="transmembrane region" description="Helical" evidence="11">
    <location>
        <begin position="175"/>
        <end position="196"/>
    </location>
</feature>
<evidence type="ECO:0000256" key="2">
    <source>
        <dbReference type="ARBA" id="ARBA00010044"/>
    </source>
</evidence>
<evidence type="ECO:0000256" key="1">
    <source>
        <dbReference type="ARBA" id="ARBA00004370"/>
    </source>
</evidence>
<comment type="subunit">
    <text evidence="11">Homohexamer.</text>
</comment>
<dbReference type="PROSITE" id="PS00674">
    <property type="entry name" value="AAA"/>
    <property type="match status" value="1"/>
</dbReference>
<keyword evidence="10 11" id="KW-0472">Membrane</keyword>
<sequence>MTYPQGPGRPPMGDGGPGKGGKQGGNNPFNFNIGGDGKGPGNGKFWQSPWLWGTVVLLLALSLFGFFTAQTGVQTIDTRDGFQLLASFNQKDDKASNTMVKSAEITEGKQVVELKLKDDFVKKNNGVNGKRSQKNYGKDVQFYYVKDQGPQVTRAVEKAHLDEGYNSVVPQTSMVSYLISSFLPIILLLVVFWYFFSRMGGNGMLGMGKKNNGKLLEGKTPKTKFGDVAGEEAAVQEVEEIKEFLQDPSKYKALGARIPRGVLLYGPPGTGKTLLARAIAGEAGVPFYSMAGSDFVEMFVGLGASRVRELFDEAKKNAPAIIFIDEIDAVGGKRGGGGMGGHDEREQTLNQLLVEMDGFDNDTNLIIIAATNRPDILDSALLRPGRFDRQVAVEAPDLEGREAILKVHAKGKPFVPDVDLHTVAVRTPGFTGADLANVLNEAALLTARSNAQLIDNRAIDEAIDRVLSGPRRRTRGMALDELRNTAYHEGGHALVAAAMHHTDPVTKVTILPRGRALGYTAVMPTEDRYSQSRNELLDQMAYAMGGRVAEEVVFHDPTTGASNDIEKATQIARQMVLEYGFSSKLGAIKWAEENSQDQGMEALKPRPYSDETAQTIDREVHELVENAHNEAWKVISENRAVLDELVRQLLVKETLDKNELAQIFSAVRMSPERKLWLSDPNRPDSDLPPVEIPESLKRSVGGQN</sequence>
<keyword evidence="5 11" id="KW-0547">Nucleotide-binding</keyword>
<dbReference type="InterPro" id="IPR000642">
    <property type="entry name" value="Peptidase_M41"/>
</dbReference>
<comment type="cofactor">
    <cofactor evidence="11">
        <name>Zn(2+)</name>
        <dbReference type="ChEBI" id="CHEBI:29105"/>
    </cofactor>
    <text evidence="11">Binds 1 zinc ion per subunit.</text>
</comment>
<proteinExistence type="inferred from homology"/>
<dbReference type="InterPro" id="IPR003959">
    <property type="entry name" value="ATPase_AAA_core"/>
</dbReference>
<dbReference type="InterPro" id="IPR041569">
    <property type="entry name" value="AAA_lid_3"/>
</dbReference>
<keyword evidence="3 11" id="KW-0645">Protease</keyword>
<keyword evidence="7 11" id="KW-0862">Zinc</keyword>
<dbReference type="Pfam" id="PF00004">
    <property type="entry name" value="AAA"/>
    <property type="match status" value="1"/>
</dbReference>
<keyword evidence="11" id="KW-1133">Transmembrane helix</keyword>
<dbReference type="HAMAP" id="MF_01458">
    <property type="entry name" value="FtsH"/>
    <property type="match status" value="1"/>
</dbReference>
<keyword evidence="6 11" id="KW-0378">Hydrolase</keyword>
<evidence type="ECO:0000256" key="10">
    <source>
        <dbReference type="ARBA" id="ARBA00023136"/>
    </source>
</evidence>
<dbReference type="InterPro" id="IPR005936">
    <property type="entry name" value="FtsH"/>
</dbReference>
<evidence type="ECO:0000259" key="14">
    <source>
        <dbReference type="SMART" id="SM00382"/>
    </source>
</evidence>
<dbReference type="InterPro" id="IPR003593">
    <property type="entry name" value="AAA+_ATPase"/>
</dbReference>
<comment type="similarity">
    <text evidence="11">In the central section; belongs to the AAA ATPase family.</text>
</comment>
<feature type="domain" description="AAA+ ATPase" evidence="14">
    <location>
        <begin position="258"/>
        <end position="397"/>
    </location>
</feature>
<feature type="compositionally biased region" description="Basic and acidic residues" evidence="13">
    <location>
        <begin position="675"/>
        <end position="685"/>
    </location>
</feature>
<dbReference type="Pfam" id="PF01434">
    <property type="entry name" value="Peptidase_M41"/>
    <property type="match status" value="1"/>
</dbReference>
<gene>
    <name evidence="11 15" type="primary">ftsH</name>
    <name evidence="15" type="ORF">KIMH_11460</name>
</gene>
<dbReference type="SUPFAM" id="SSF140990">
    <property type="entry name" value="FtsH protease domain-like"/>
    <property type="match status" value="1"/>
</dbReference>
<comment type="subcellular location">
    <subcellularLocation>
        <location evidence="11">Cell membrane</location>
        <topology evidence="11">Multi-pass membrane protein</topology>
        <orientation evidence="11">Cytoplasmic side</orientation>
    </subcellularLocation>
    <subcellularLocation>
        <location evidence="1">Membrane</location>
    </subcellularLocation>
</comment>
<dbReference type="EMBL" id="AP026800">
    <property type="protein sequence ID" value="BDR55035.1"/>
    <property type="molecule type" value="Genomic_DNA"/>
</dbReference>
<dbReference type="EC" id="3.4.24.-" evidence="11"/>
<dbReference type="Gene3D" id="3.40.50.300">
    <property type="entry name" value="P-loop containing nucleotide triphosphate hydrolases"/>
    <property type="match status" value="1"/>
</dbReference>
<feature type="region of interest" description="Disordered" evidence="13">
    <location>
        <begin position="1"/>
        <end position="36"/>
    </location>
</feature>
<dbReference type="SMART" id="SM00382">
    <property type="entry name" value="AAA"/>
    <property type="match status" value="1"/>
</dbReference>
<feature type="region of interest" description="Disordered" evidence="13">
    <location>
        <begin position="675"/>
        <end position="704"/>
    </location>
</feature>